<evidence type="ECO:0000313" key="2">
    <source>
        <dbReference type="Proteomes" id="UP000324748"/>
    </source>
</evidence>
<comment type="caution">
    <text evidence="1">The sequence shown here is derived from an EMBL/GenBank/DDBJ whole genome shotgun (WGS) entry which is preliminary data.</text>
</comment>
<reference evidence="1 2" key="1">
    <citation type="submission" date="2019-05" db="EMBL/GenBank/DDBJ databases">
        <title>Emergence of the Ug99 lineage of the wheat stem rust pathogen through somatic hybridization.</title>
        <authorList>
            <person name="Li F."/>
            <person name="Upadhyaya N.M."/>
            <person name="Sperschneider J."/>
            <person name="Matny O."/>
            <person name="Nguyen-Phuc H."/>
            <person name="Mago R."/>
            <person name="Raley C."/>
            <person name="Miller M.E."/>
            <person name="Silverstein K.A.T."/>
            <person name="Henningsen E."/>
            <person name="Hirsch C.D."/>
            <person name="Visser B."/>
            <person name="Pretorius Z.A."/>
            <person name="Steffenson B.J."/>
            <person name="Schwessinger B."/>
            <person name="Dodds P.N."/>
            <person name="Figueroa M."/>
        </authorList>
    </citation>
    <scope>NUCLEOTIDE SEQUENCE [LARGE SCALE GENOMIC DNA]</scope>
    <source>
        <strain evidence="1">21-0</strain>
    </source>
</reference>
<accession>A0A5B0Q595</accession>
<gene>
    <name evidence="1" type="ORF">PGT21_005859</name>
</gene>
<protein>
    <submittedName>
        <fullName evidence="1">Uncharacterized protein</fullName>
    </submittedName>
</protein>
<name>A0A5B0Q595_PUCGR</name>
<dbReference type="AlphaFoldDB" id="A0A5B0Q595"/>
<organism evidence="1 2">
    <name type="scientific">Puccinia graminis f. sp. tritici</name>
    <dbReference type="NCBI Taxonomy" id="56615"/>
    <lineage>
        <taxon>Eukaryota</taxon>
        <taxon>Fungi</taxon>
        <taxon>Dikarya</taxon>
        <taxon>Basidiomycota</taxon>
        <taxon>Pucciniomycotina</taxon>
        <taxon>Pucciniomycetes</taxon>
        <taxon>Pucciniales</taxon>
        <taxon>Pucciniaceae</taxon>
        <taxon>Puccinia</taxon>
    </lineage>
</organism>
<dbReference type="EMBL" id="VSWC01000028">
    <property type="protein sequence ID" value="KAA1108252.1"/>
    <property type="molecule type" value="Genomic_DNA"/>
</dbReference>
<dbReference type="Proteomes" id="UP000324748">
    <property type="component" value="Unassembled WGS sequence"/>
</dbReference>
<evidence type="ECO:0000313" key="1">
    <source>
        <dbReference type="EMBL" id="KAA1108252.1"/>
    </source>
</evidence>
<sequence>MQPRKPSIRREQKSRDIHVGVELDVPGKLMGTSHAPTSWRLLEATILRLSSYHLFKLIVRLLRSNLHQSKRIVLRSILEFFAFLHSTCSNPHLYFRACVAPYNCLGILSRVGSAASIIWFSDCCIGNLLK</sequence>
<proteinExistence type="predicted"/>
<keyword evidence="2" id="KW-1185">Reference proteome</keyword>